<evidence type="ECO:0000256" key="3">
    <source>
        <dbReference type="ARBA" id="ARBA00011738"/>
    </source>
</evidence>
<evidence type="ECO:0000256" key="4">
    <source>
        <dbReference type="ARBA" id="ARBA00022553"/>
    </source>
</evidence>
<evidence type="ECO:0000256" key="12">
    <source>
        <dbReference type="RuleBase" id="RU000382"/>
    </source>
</evidence>
<dbReference type="PANTHER" id="PTHR45677">
    <property type="entry name" value="GLUTAMATE DECARBOXYLASE-RELATED"/>
    <property type="match status" value="1"/>
</dbReference>
<dbReference type="GO" id="GO:0030170">
    <property type="term" value="F:pyridoxal phosphate binding"/>
    <property type="evidence" value="ECO:0007669"/>
    <property type="project" value="InterPro"/>
</dbReference>
<dbReference type="SUPFAM" id="SSF53383">
    <property type="entry name" value="PLP-dependent transferases"/>
    <property type="match status" value="1"/>
</dbReference>
<dbReference type="GO" id="GO:0048786">
    <property type="term" value="C:presynaptic active zone"/>
    <property type="evidence" value="ECO:0007669"/>
    <property type="project" value="TreeGrafter"/>
</dbReference>
<organism evidence="13 14">
    <name type="scientific">Pipistrellus kuhlii</name>
    <name type="common">Kuhl's pipistrelle</name>
    <dbReference type="NCBI Taxonomy" id="59472"/>
    <lineage>
        <taxon>Eukaryota</taxon>
        <taxon>Metazoa</taxon>
        <taxon>Chordata</taxon>
        <taxon>Craniata</taxon>
        <taxon>Vertebrata</taxon>
        <taxon>Euteleostomi</taxon>
        <taxon>Mammalia</taxon>
        <taxon>Eutheria</taxon>
        <taxon>Laurasiatheria</taxon>
        <taxon>Chiroptera</taxon>
        <taxon>Yangochiroptera</taxon>
        <taxon>Vespertilionidae</taxon>
        <taxon>Pipistrellus</taxon>
    </lineage>
</organism>
<keyword evidence="8 12" id="KW-0456">Lyase</keyword>
<sequence>MEQITLKKMREIVGWSNKDGDGIFSPGGAISNMYSIMAARYKFFPEVKTKGMAAVPNLVLFTSEHSHYSIKKAGAALGFGTDNVILIKCNERGKIIPADLEAKIIEAKQKGYVPLYVNATAGTTVYGAFDPIQEIADLCEKYNLWLHVDVSAVTHSVAQPTRWTRFCFVICLGLLPLPSGLSLHTTLAPLLSGSELAFTAGHTTGLCILWGSSTPLWPVAISWDSF</sequence>
<name>A0A7J7XUC6_PIPKU</name>
<dbReference type="Gene3D" id="3.40.640.10">
    <property type="entry name" value="Type I PLP-dependent aspartate aminotransferase-like (Major domain)"/>
    <property type="match status" value="1"/>
</dbReference>
<reference evidence="13 14" key="1">
    <citation type="journal article" date="2020" name="Nature">
        <title>Six reference-quality genomes reveal evolution of bat adaptations.</title>
        <authorList>
            <person name="Jebb D."/>
            <person name="Huang Z."/>
            <person name="Pippel M."/>
            <person name="Hughes G.M."/>
            <person name="Lavrichenko K."/>
            <person name="Devanna P."/>
            <person name="Winkler S."/>
            <person name="Jermiin L.S."/>
            <person name="Skirmuntt E.C."/>
            <person name="Katzourakis A."/>
            <person name="Burkitt-Gray L."/>
            <person name="Ray D.A."/>
            <person name="Sullivan K.A.M."/>
            <person name="Roscito J.G."/>
            <person name="Kirilenko B.M."/>
            <person name="Davalos L.M."/>
            <person name="Corthals A.P."/>
            <person name="Power M.L."/>
            <person name="Jones G."/>
            <person name="Ransome R.D."/>
            <person name="Dechmann D.K.N."/>
            <person name="Locatelli A.G."/>
            <person name="Puechmaille S.J."/>
            <person name="Fedrigo O."/>
            <person name="Jarvis E.D."/>
            <person name="Hiller M."/>
            <person name="Vernes S.C."/>
            <person name="Myers E.W."/>
            <person name="Teeling E.C."/>
        </authorList>
    </citation>
    <scope>NUCLEOTIDE SEQUENCE [LARGE SCALE GENOMIC DNA]</scope>
    <source>
        <strain evidence="13">MPipKuh1</strain>
        <tissue evidence="13">Flight muscle</tissue>
    </source>
</reference>
<dbReference type="GO" id="GO:0009449">
    <property type="term" value="P:gamma-aminobutyric acid biosynthetic process"/>
    <property type="evidence" value="ECO:0007669"/>
    <property type="project" value="TreeGrafter"/>
</dbReference>
<dbReference type="InterPro" id="IPR002129">
    <property type="entry name" value="PyrdxlP-dep_de-COase"/>
</dbReference>
<evidence type="ECO:0000313" key="13">
    <source>
        <dbReference type="EMBL" id="KAF6353265.1"/>
    </source>
</evidence>
<evidence type="ECO:0000256" key="6">
    <source>
        <dbReference type="ARBA" id="ARBA00022898"/>
    </source>
</evidence>
<comment type="catalytic activity">
    <reaction evidence="11">
        <text>L-glutamate + H(+) = 4-aminobutanoate + CO2</text>
        <dbReference type="Rhea" id="RHEA:17785"/>
        <dbReference type="ChEBI" id="CHEBI:15378"/>
        <dbReference type="ChEBI" id="CHEBI:16526"/>
        <dbReference type="ChEBI" id="CHEBI:29985"/>
        <dbReference type="ChEBI" id="CHEBI:59888"/>
        <dbReference type="EC" id="4.1.1.15"/>
    </reaction>
    <physiologicalReaction direction="left-to-right" evidence="11">
        <dbReference type="Rhea" id="RHEA:17786"/>
    </physiologicalReaction>
</comment>
<comment type="cofactor">
    <cofactor evidence="1 12">
        <name>pyridoxal 5'-phosphate</name>
        <dbReference type="ChEBI" id="CHEBI:597326"/>
    </cofactor>
</comment>
<dbReference type="GO" id="GO:0004351">
    <property type="term" value="F:glutamate decarboxylase activity"/>
    <property type="evidence" value="ECO:0007669"/>
    <property type="project" value="UniProtKB-EC"/>
</dbReference>
<gene>
    <name evidence="13" type="ORF">mPipKuh1_005350</name>
</gene>
<comment type="subunit">
    <text evidence="3">Homodimer.</text>
</comment>
<keyword evidence="7" id="KW-0530">Neurotransmitter biosynthesis</keyword>
<evidence type="ECO:0000256" key="9">
    <source>
        <dbReference type="ARBA" id="ARBA00037700"/>
    </source>
</evidence>
<dbReference type="AlphaFoldDB" id="A0A7J7XUC6"/>
<dbReference type="Pfam" id="PF00282">
    <property type="entry name" value="Pyridoxal_deC"/>
    <property type="match status" value="1"/>
</dbReference>
<dbReference type="GO" id="GO:0005737">
    <property type="term" value="C:cytoplasm"/>
    <property type="evidence" value="ECO:0007669"/>
    <property type="project" value="TreeGrafter"/>
</dbReference>
<dbReference type="PANTHER" id="PTHR45677:SF5">
    <property type="entry name" value="GLUTAMATE DECARBOXYLASE 1"/>
    <property type="match status" value="1"/>
</dbReference>
<keyword evidence="6 12" id="KW-0663">Pyridoxal phosphate</keyword>
<evidence type="ECO:0000256" key="2">
    <source>
        <dbReference type="ARBA" id="ARBA00009533"/>
    </source>
</evidence>
<evidence type="ECO:0000256" key="7">
    <source>
        <dbReference type="ARBA" id="ARBA00022979"/>
    </source>
</evidence>
<keyword evidence="14" id="KW-1185">Reference proteome</keyword>
<evidence type="ECO:0000256" key="5">
    <source>
        <dbReference type="ARBA" id="ARBA00022793"/>
    </source>
</evidence>
<evidence type="ECO:0000256" key="11">
    <source>
        <dbReference type="ARBA" id="ARBA00047724"/>
    </source>
</evidence>
<comment type="caution">
    <text evidence="13">The sequence shown here is derived from an EMBL/GenBank/DDBJ whole genome shotgun (WGS) entry which is preliminary data.</text>
</comment>
<evidence type="ECO:0000313" key="14">
    <source>
        <dbReference type="Proteomes" id="UP000558488"/>
    </source>
</evidence>
<keyword evidence="5" id="KW-0210">Decarboxylase</keyword>
<comment type="similarity">
    <text evidence="2 12">Belongs to the group II decarboxylase family.</text>
</comment>
<comment type="function">
    <text evidence="9">Catalyzes the synthesis of the inhibitory neurotransmitter gamma-aminobutyric acid (GABA) with pyridoxal 5'-phosphate as cofactor.</text>
</comment>
<accession>A0A7J7XUC6</accession>
<proteinExistence type="inferred from homology"/>
<evidence type="ECO:0000256" key="1">
    <source>
        <dbReference type="ARBA" id="ARBA00001933"/>
    </source>
</evidence>
<dbReference type="EMBL" id="JACAGB010000007">
    <property type="protein sequence ID" value="KAF6353265.1"/>
    <property type="molecule type" value="Genomic_DNA"/>
</dbReference>
<dbReference type="InterPro" id="IPR015424">
    <property type="entry name" value="PyrdxlP-dep_Trfase"/>
</dbReference>
<evidence type="ECO:0000256" key="8">
    <source>
        <dbReference type="ARBA" id="ARBA00023239"/>
    </source>
</evidence>
<evidence type="ECO:0000256" key="10">
    <source>
        <dbReference type="ARBA" id="ARBA00040578"/>
    </source>
</evidence>
<keyword evidence="4" id="KW-0597">Phosphoprotein</keyword>
<dbReference type="Proteomes" id="UP000558488">
    <property type="component" value="Unassembled WGS sequence"/>
</dbReference>
<protein>
    <recommendedName>
        <fullName evidence="10">Glutamate decarboxylase 1</fullName>
    </recommendedName>
</protein>
<dbReference type="InterPro" id="IPR015421">
    <property type="entry name" value="PyrdxlP-dep_Trfase_major"/>
</dbReference>